<protein>
    <recommendedName>
        <fullName evidence="6">Beta-mannosidase</fullName>
    </recommendedName>
</protein>
<keyword evidence="1" id="KW-0378">Hydrolase</keyword>
<dbReference type="InterPro" id="IPR036156">
    <property type="entry name" value="Beta-gal/glucu_dom_sf"/>
</dbReference>
<proteinExistence type="predicted"/>
<dbReference type="OrthoDB" id="2866996at2759"/>
<evidence type="ECO:0000259" key="3">
    <source>
        <dbReference type="Pfam" id="PF17786"/>
    </source>
</evidence>
<reference evidence="4" key="1">
    <citation type="journal article" date="2020" name="Fungal Divers.">
        <title>Resolving the Mortierellaceae phylogeny through synthesis of multi-gene phylogenetics and phylogenomics.</title>
        <authorList>
            <person name="Vandepol N."/>
            <person name="Liber J."/>
            <person name="Desiro A."/>
            <person name="Na H."/>
            <person name="Kennedy M."/>
            <person name="Barry K."/>
            <person name="Grigoriev I.V."/>
            <person name="Miller A.N."/>
            <person name="O'Donnell K."/>
            <person name="Stajich J.E."/>
            <person name="Bonito G."/>
        </authorList>
    </citation>
    <scope>NUCLEOTIDE SEQUENCE</scope>
    <source>
        <strain evidence="4">KOD948</strain>
    </source>
</reference>
<dbReference type="Gene3D" id="3.20.20.80">
    <property type="entry name" value="Glycosidases"/>
    <property type="match status" value="1"/>
</dbReference>
<evidence type="ECO:0000313" key="4">
    <source>
        <dbReference type="EMBL" id="KAG0256528.1"/>
    </source>
</evidence>
<accession>A0A9P6Q1F8</accession>
<comment type="caution">
    <text evidence="4">The sequence shown here is derived from an EMBL/GenBank/DDBJ whole genome shotgun (WGS) entry which is preliminary data.</text>
</comment>
<dbReference type="PANTHER" id="PTHR43730:SF1">
    <property type="entry name" value="BETA-MANNOSIDASE"/>
    <property type="match status" value="1"/>
</dbReference>
<keyword evidence="5" id="KW-1185">Reference proteome</keyword>
<dbReference type="Gene3D" id="2.60.40.10">
    <property type="entry name" value="Immunoglobulins"/>
    <property type="match status" value="1"/>
</dbReference>
<dbReference type="EMBL" id="JAAAJA010000293">
    <property type="protein sequence ID" value="KAG0256528.1"/>
    <property type="molecule type" value="Genomic_DNA"/>
</dbReference>
<dbReference type="Pfam" id="PF17786">
    <property type="entry name" value="Mannosidase_ig"/>
    <property type="match status" value="1"/>
</dbReference>
<evidence type="ECO:0000256" key="1">
    <source>
        <dbReference type="ARBA" id="ARBA00023295"/>
    </source>
</evidence>
<organism evidence="4 5">
    <name type="scientific">Mortierella polycephala</name>
    <dbReference type="NCBI Taxonomy" id="41804"/>
    <lineage>
        <taxon>Eukaryota</taxon>
        <taxon>Fungi</taxon>
        <taxon>Fungi incertae sedis</taxon>
        <taxon>Mucoromycota</taxon>
        <taxon>Mortierellomycotina</taxon>
        <taxon>Mortierellomycetes</taxon>
        <taxon>Mortierellales</taxon>
        <taxon>Mortierellaceae</taxon>
        <taxon>Mortierella</taxon>
    </lineage>
</organism>
<dbReference type="GO" id="GO:0004567">
    <property type="term" value="F:beta-mannosidase activity"/>
    <property type="evidence" value="ECO:0007669"/>
    <property type="project" value="TreeGrafter"/>
</dbReference>
<dbReference type="GO" id="GO:0006516">
    <property type="term" value="P:glycoprotein catabolic process"/>
    <property type="evidence" value="ECO:0007669"/>
    <property type="project" value="TreeGrafter"/>
</dbReference>
<dbReference type="SUPFAM" id="SSF51445">
    <property type="entry name" value="(Trans)glycosidases"/>
    <property type="match status" value="1"/>
</dbReference>
<dbReference type="PANTHER" id="PTHR43730">
    <property type="entry name" value="BETA-MANNOSIDASE"/>
    <property type="match status" value="1"/>
</dbReference>
<dbReference type="InterPro" id="IPR017853">
    <property type="entry name" value="GH"/>
</dbReference>
<sequence>MGALYWQLNDIWPAPTWSSIEHGGKWKPLHYYIKNAFADVLVSGYQPFGERTIEIHVSNDRQTSIQGELQVRSWDIESSTVVEEYRESLSVLPQESKKITSVILDSDHNLSRVYQACAIIANGSSKHVFEMLPLAYPSRDALALEIFSYDPNGITLESIDVQEDLEGARYQVSIVLSSSAITGLVWLEWKCEDVKGYFSENAIWLFPGYPRTIVFYGKGSGLVGVQKGDLHIKSLADVLQAEKLLSIEVDEC</sequence>
<dbReference type="Proteomes" id="UP000726737">
    <property type="component" value="Unassembled WGS sequence"/>
</dbReference>
<evidence type="ECO:0008006" key="6">
    <source>
        <dbReference type="Google" id="ProtNLM"/>
    </source>
</evidence>
<keyword evidence="1" id="KW-0326">Glycosidase</keyword>
<dbReference type="InterPro" id="IPR013783">
    <property type="entry name" value="Ig-like_fold"/>
</dbReference>
<name>A0A9P6Q1F8_9FUNG</name>
<evidence type="ECO:0000259" key="2">
    <source>
        <dbReference type="Pfam" id="PF17753"/>
    </source>
</evidence>
<dbReference type="SUPFAM" id="SSF49303">
    <property type="entry name" value="beta-Galactosidase/glucuronidase domain"/>
    <property type="match status" value="1"/>
</dbReference>
<dbReference type="InterPro" id="IPR041625">
    <property type="entry name" value="Beta-mannosidase_Ig"/>
</dbReference>
<gene>
    <name evidence="4" type="ORF">BG011_004450</name>
</gene>
<dbReference type="Pfam" id="PF17753">
    <property type="entry name" value="Ig_mannosidase"/>
    <property type="match status" value="1"/>
</dbReference>
<dbReference type="InterPro" id="IPR050887">
    <property type="entry name" value="Beta-mannosidase_GH2"/>
</dbReference>
<feature type="domain" description="Beta-mannosidase Ig-fold" evidence="2">
    <location>
        <begin position="168"/>
        <end position="237"/>
    </location>
</feature>
<dbReference type="InterPro" id="IPR041447">
    <property type="entry name" value="Mannosidase_ig"/>
</dbReference>
<evidence type="ECO:0000313" key="5">
    <source>
        <dbReference type="Proteomes" id="UP000726737"/>
    </source>
</evidence>
<dbReference type="AlphaFoldDB" id="A0A9P6Q1F8"/>
<feature type="domain" description="Mannosidase Ig/CBM-like" evidence="3">
    <location>
        <begin position="52"/>
        <end position="110"/>
    </location>
</feature>